<accession>A0A183PKC2</accession>
<dbReference type="Pfam" id="PF00191">
    <property type="entry name" value="Annexin"/>
    <property type="match status" value="1"/>
</dbReference>
<gene>
    <name evidence="4" type="ORF">SMTD_LOCUS14808</name>
</gene>
<dbReference type="GO" id="GO:0005509">
    <property type="term" value="F:calcium ion binding"/>
    <property type="evidence" value="ECO:0007669"/>
    <property type="project" value="InterPro"/>
</dbReference>
<dbReference type="InterPro" id="IPR018502">
    <property type="entry name" value="Annexin_repeat"/>
</dbReference>
<dbReference type="EMBL" id="UZAL01035069">
    <property type="protein sequence ID" value="VDP66869.1"/>
    <property type="molecule type" value="Genomic_DNA"/>
</dbReference>
<evidence type="ECO:0000256" key="1">
    <source>
        <dbReference type="ARBA" id="ARBA00007831"/>
    </source>
</evidence>
<evidence type="ECO:0000256" key="3">
    <source>
        <dbReference type="ARBA" id="ARBA00023216"/>
    </source>
</evidence>
<evidence type="ECO:0000313" key="4">
    <source>
        <dbReference type="EMBL" id="VDP66869.1"/>
    </source>
</evidence>
<dbReference type="Gene3D" id="1.10.220.10">
    <property type="entry name" value="Annexin"/>
    <property type="match status" value="1"/>
</dbReference>
<name>A0A183PKC2_9TREM</name>
<dbReference type="GO" id="GO:0005544">
    <property type="term" value="F:calcium-dependent phospholipid binding"/>
    <property type="evidence" value="ECO:0007669"/>
    <property type="project" value="InterPro"/>
</dbReference>
<protein>
    <submittedName>
        <fullName evidence="4">Uncharacterized protein</fullName>
    </submittedName>
</protein>
<reference evidence="4 5" key="1">
    <citation type="submission" date="2018-11" db="EMBL/GenBank/DDBJ databases">
        <authorList>
            <consortium name="Pathogen Informatics"/>
        </authorList>
    </citation>
    <scope>NUCLEOTIDE SEQUENCE [LARGE SCALE GENOMIC DNA]</scope>
    <source>
        <strain>Denwood</strain>
        <strain evidence="5">Zambia</strain>
    </source>
</reference>
<dbReference type="Proteomes" id="UP000269396">
    <property type="component" value="Unassembled WGS sequence"/>
</dbReference>
<dbReference type="SUPFAM" id="SSF47874">
    <property type="entry name" value="Annexin"/>
    <property type="match status" value="1"/>
</dbReference>
<dbReference type="AlphaFoldDB" id="A0A183PKC2"/>
<keyword evidence="5" id="KW-1185">Reference proteome</keyword>
<dbReference type="InterPro" id="IPR037104">
    <property type="entry name" value="Annexin_sf"/>
</dbReference>
<dbReference type="PROSITE" id="PS51897">
    <property type="entry name" value="ANNEXIN_2"/>
    <property type="match status" value="1"/>
</dbReference>
<evidence type="ECO:0000313" key="5">
    <source>
        <dbReference type="Proteomes" id="UP000269396"/>
    </source>
</evidence>
<keyword evidence="3" id="KW-0041">Annexin</keyword>
<dbReference type="STRING" id="31246.A0A183PKC2"/>
<evidence type="ECO:0000256" key="2">
    <source>
        <dbReference type="ARBA" id="ARBA00022737"/>
    </source>
</evidence>
<organism evidence="4 5">
    <name type="scientific">Schistosoma mattheei</name>
    <dbReference type="NCBI Taxonomy" id="31246"/>
    <lineage>
        <taxon>Eukaryota</taxon>
        <taxon>Metazoa</taxon>
        <taxon>Spiralia</taxon>
        <taxon>Lophotrochozoa</taxon>
        <taxon>Platyhelminthes</taxon>
        <taxon>Trematoda</taxon>
        <taxon>Digenea</taxon>
        <taxon>Strigeidida</taxon>
        <taxon>Schistosomatoidea</taxon>
        <taxon>Schistosomatidae</taxon>
        <taxon>Schistosoma</taxon>
    </lineage>
</organism>
<proteinExistence type="inferred from homology"/>
<comment type="similarity">
    <text evidence="1">Belongs to the annexin family.</text>
</comment>
<sequence length="38" mass="4406">MNTLKSMYREYFGKPLIEAVREDTSGDFRKLLLALLGE</sequence>
<keyword evidence="2" id="KW-0677">Repeat</keyword>